<protein>
    <submittedName>
        <fullName evidence="1">Uncharacterized protein</fullName>
    </submittedName>
</protein>
<sequence length="69" mass="7512">MGFVEATNLPGQLNANNQLYNIFVGEQLNFGTNTPSYETAAPQLVTFDGAELDISAFGEPRASLNIQYQ</sequence>
<name>A0ABZ0NT65_CERBT</name>
<evidence type="ECO:0000313" key="2">
    <source>
        <dbReference type="Proteomes" id="UP001302367"/>
    </source>
</evidence>
<reference evidence="1 2" key="1">
    <citation type="submission" date="2023-09" db="EMBL/GenBank/DDBJ databases">
        <title>Complete-Gapless Cercospora beticola genome.</title>
        <authorList>
            <person name="Wyatt N.A."/>
            <person name="Spanner R.E."/>
            <person name="Bolton M.D."/>
        </authorList>
    </citation>
    <scope>NUCLEOTIDE SEQUENCE [LARGE SCALE GENOMIC DNA]</scope>
    <source>
        <strain evidence="1">Cb09-40</strain>
    </source>
</reference>
<dbReference type="EMBL" id="CP134188">
    <property type="protein sequence ID" value="WPB02681.1"/>
    <property type="molecule type" value="Genomic_DNA"/>
</dbReference>
<proteinExistence type="predicted"/>
<accession>A0ABZ0NT65</accession>
<gene>
    <name evidence="1" type="ORF">RHO25_007317</name>
</gene>
<dbReference type="Proteomes" id="UP001302367">
    <property type="component" value="Chromosome 5"/>
</dbReference>
<evidence type="ECO:0000313" key="1">
    <source>
        <dbReference type="EMBL" id="WPB02681.1"/>
    </source>
</evidence>
<keyword evidence="2" id="KW-1185">Reference proteome</keyword>
<organism evidence="1 2">
    <name type="scientific">Cercospora beticola</name>
    <name type="common">Sugarbeet leaf spot fungus</name>
    <dbReference type="NCBI Taxonomy" id="122368"/>
    <lineage>
        <taxon>Eukaryota</taxon>
        <taxon>Fungi</taxon>
        <taxon>Dikarya</taxon>
        <taxon>Ascomycota</taxon>
        <taxon>Pezizomycotina</taxon>
        <taxon>Dothideomycetes</taxon>
        <taxon>Dothideomycetidae</taxon>
        <taxon>Mycosphaerellales</taxon>
        <taxon>Mycosphaerellaceae</taxon>
        <taxon>Cercospora</taxon>
    </lineage>
</organism>
<dbReference type="RefSeq" id="XP_065459001.1">
    <property type="nucleotide sequence ID" value="XM_065602929.1"/>
</dbReference>
<dbReference type="GeneID" id="90644373"/>